<accession>A0A1V0SG43</accession>
<gene>
    <name evidence="2" type="ORF">Hokovirus_2_178</name>
</gene>
<dbReference type="EMBL" id="KY684104">
    <property type="protein sequence ID" value="ARF10651.1"/>
    <property type="molecule type" value="Genomic_DNA"/>
</dbReference>
<evidence type="ECO:0000256" key="1">
    <source>
        <dbReference type="ARBA" id="ARBA00022975"/>
    </source>
</evidence>
<evidence type="ECO:0000313" key="2">
    <source>
        <dbReference type="EMBL" id="ARF10651.1"/>
    </source>
</evidence>
<name>A0A1V0SG43_9VIRU</name>
<dbReference type="SUPFAM" id="SSF57825">
    <property type="entry name" value="Aspartate carbamoyltransferase, Regulatory-chain, C-terminal domain"/>
    <property type="match status" value="1"/>
</dbReference>
<organism evidence="2">
    <name type="scientific">Hokovirus HKV1</name>
    <dbReference type="NCBI Taxonomy" id="1977638"/>
    <lineage>
        <taxon>Viruses</taxon>
        <taxon>Varidnaviria</taxon>
        <taxon>Bamfordvirae</taxon>
        <taxon>Nucleocytoviricota</taxon>
        <taxon>Megaviricetes</taxon>
        <taxon>Imitervirales</taxon>
        <taxon>Mimiviridae</taxon>
        <taxon>Klosneuvirinae</taxon>
        <taxon>Hokovirus</taxon>
    </lineage>
</organism>
<dbReference type="GO" id="GO:0006221">
    <property type="term" value="P:pyrimidine nucleotide biosynthetic process"/>
    <property type="evidence" value="ECO:0007669"/>
    <property type="project" value="UniProtKB-KW"/>
</dbReference>
<dbReference type="InterPro" id="IPR036792">
    <property type="entry name" value="Asp_carbatrfase_reg_C_sf"/>
</dbReference>
<reference evidence="2" key="1">
    <citation type="journal article" date="2017" name="Science">
        <title>Giant viruses with an expanded complement of translation system components.</title>
        <authorList>
            <person name="Schulz F."/>
            <person name="Yutin N."/>
            <person name="Ivanova N.N."/>
            <person name="Ortega D.R."/>
            <person name="Lee T.K."/>
            <person name="Vierheilig J."/>
            <person name="Daims H."/>
            <person name="Horn M."/>
            <person name="Wagner M."/>
            <person name="Jensen G.J."/>
            <person name="Kyrpides N.C."/>
            <person name="Koonin E.V."/>
            <person name="Woyke T."/>
        </authorList>
    </citation>
    <scope>NUCLEOTIDE SEQUENCE</scope>
    <source>
        <strain evidence="2">HKV1</strain>
    </source>
</reference>
<keyword evidence="1" id="KW-0665">Pyrimidine biosynthesis</keyword>
<proteinExistence type="predicted"/>
<protein>
    <submittedName>
        <fullName evidence="2">DNA-dependent RNA polymerase subunit Rpb9</fullName>
    </submittedName>
</protein>
<sequence>MFYCPNCNYIFDITKNAQKSIDEEKTSNEQVFFNCNNCGNVKAIKSGTLILSKTYGNITQNYISENDKVMSNSKILPHTKNYICANKDCITHKEPIKKDAKFFKPNKSYRVKYICMVCSTIFEL</sequence>